<reference evidence="1 2" key="1">
    <citation type="journal article" date="2012" name="BMC Genomics">
        <title>Comparative genomics of the white-rot fungi, Phanerochaete carnosa and P. chrysosporium, to elucidate the genetic basis of the distinct wood types they colonize.</title>
        <authorList>
            <person name="Suzuki H."/>
            <person name="MacDonald J."/>
            <person name="Syed K."/>
            <person name="Salamov A."/>
            <person name="Hori C."/>
            <person name="Aerts A."/>
            <person name="Henrissat B."/>
            <person name="Wiebenga A."/>
            <person name="vanKuyk P.A."/>
            <person name="Barry K."/>
            <person name="Lindquist E."/>
            <person name="LaButti K."/>
            <person name="Lapidus A."/>
            <person name="Lucas S."/>
            <person name="Coutinho P."/>
            <person name="Gong Y."/>
            <person name="Samejima M."/>
            <person name="Mahadevan R."/>
            <person name="Abou-Zaid M."/>
            <person name="de Vries R.P."/>
            <person name="Igarashi K."/>
            <person name="Yadav J.S."/>
            <person name="Grigoriev I.V."/>
            <person name="Master E.R."/>
        </authorList>
    </citation>
    <scope>NUCLEOTIDE SEQUENCE [LARGE SCALE GENOMIC DNA]</scope>
    <source>
        <strain evidence="1 2">HHB-10118-sp</strain>
    </source>
</reference>
<organism evidence="1 2">
    <name type="scientific">Phanerochaete carnosa (strain HHB-10118-sp)</name>
    <name type="common">White-rot fungus</name>
    <name type="synonym">Peniophora carnosa</name>
    <dbReference type="NCBI Taxonomy" id="650164"/>
    <lineage>
        <taxon>Eukaryota</taxon>
        <taxon>Fungi</taxon>
        <taxon>Dikarya</taxon>
        <taxon>Basidiomycota</taxon>
        <taxon>Agaricomycotina</taxon>
        <taxon>Agaricomycetes</taxon>
        <taxon>Polyporales</taxon>
        <taxon>Phanerochaetaceae</taxon>
        <taxon>Phanerochaete</taxon>
    </lineage>
</organism>
<protein>
    <submittedName>
        <fullName evidence="1">Uncharacterized protein</fullName>
    </submittedName>
</protein>
<sequence length="67" mass="7389">MSPSPFSPPSSSANGFAMLSVPASPREAHFMYDELHSVLSPQDDARARRRRSSAEVKEGLKKLFRGL</sequence>
<dbReference type="GeneID" id="18914942"/>
<dbReference type="EMBL" id="JH930469">
    <property type="protein sequence ID" value="EKM59791.1"/>
    <property type="molecule type" value="Genomic_DNA"/>
</dbReference>
<evidence type="ECO:0000313" key="1">
    <source>
        <dbReference type="EMBL" id="EKM59791.1"/>
    </source>
</evidence>
<dbReference type="AlphaFoldDB" id="K5VAB6"/>
<dbReference type="HOGENOM" id="CLU_2813228_0_0_1"/>
<gene>
    <name evidence="1" type="ORF">PHACADRAFT_250522</name>
</gene>
<dbReference type="Proteomes" id="UP000008370">
    <property type="component" value="Unassembled WGS sequence"/>
</dbReference>
<evidence type="ECO:0000313" key="2">
    <source>
        <dbReference type="Proteomes" id="UP000008370"/>
    </source>
</evidence>
<dbReference type="InParanoid" id="K5VAB6"/>
<dbReference type="KEGG" id="pco:PHACADRAFT_250522"/>
<dbReference type="RefSeq" id="XP_007392347.1">
    <property type="nucleotide sequence ID" value="XM_007392285.1"/>
</dbReference>
<keyword evidence="2" id="KW-1185">Reference proteome</keyword>
<accession>K5VAB6</accession>
<name>K5VAB6_PHACS</name>
<proteinExistence type="predicted"/>